<organism evidence="3 4">
    <name type="scientific">Candidatus Neomicrothrix parvicella RN1</name>
    <dbReference type="NCBI Taxonomy" id="1229780"/>
    <lineage>
        <taxon>Bacteria</taxon>
        <taxon>Bacillati</taxon>
        <taxon>Actinomycetota</taxon>
        <taxon>Acidimicrobiia</taxon>
        <taxon>Acidimicrobiales</taxon>
        <taxon>Microthrixaceae</taxon>
        <taxon>Candidatus Neomicrothrix</taxon>
    </lineage>
</organism>
<protein>
    <recommendedName>
        <fullName evidence="2">DUF305 domain-containing protein</fullName>
    </recommendedName>
</protein>
<dbReference type="Pfam" id="PF03713">
    <property type="entry name" value="DUF305"/>
    <property type="match status" value="1"/>
</dbReference>
<dbReference type="InterPro" id="IPR006311">
    <property type="entry name" value="TAT_signal"/>
</dbReference>
<dbReference type="STRING" id="1229780.BN381_130319"/>
<dbReference type="eggNOG" id="COG3544">
    <property type="taxonomic scope" value="Bacteria"/>
</dbReference>
<dbReference type="OrthoDB" id="26872at2"/>
<dbReference type="AlphaFoldDB" id="R4Z0G9"/>
<name>R4Z0G9_9ACTN</name>
<sequence length="236" mass="24574">MTHPARPDPATSEVPLVAGRVGQPTTPEPPGGLDGTRRGVLRGVVAALGGAGLVACSDSGGAAGTIPKAAVAVDQTPDEVDIGFCTDMSAHHAQALALCQRVLGADAGGPVEAAAAEMLQNQAYEVGLMHALLQNWGRSTAPPTEVMAWMGMAMPLDQMVGLASVEEMRELAERTGLAKGRMFLELMKTHHAGGVHMAEAVGPEQTKRVQRLATQMVATQSYEIGVFDHLLATTYS</sequence>
<accession>R4Z0G9</accession>
<feature type="domain" description="DUF305" evidence="2">
    <location>
        <begin position="81"/>
        <end position="230"/>
    </location>
</feature>
<keyword evidence="4" id="KW-1185">Reference proteome</keyword>
<dbReference type="PANTHER" id="PTHR36933">
    <property type="entry name" value="SLL0788 PROTEIN"/>
    <property type="match status" value="1"/>
</dbReference>
<comment type="caution">
    <text evidence="3">The sequence shown here is derived from an EMBL/GenBank/DDBJ whole genome shotgun (WGS) entry which is preliminary data.</text>
</comment>
<evidence type="ECO:0000313" key="3">
    <source>
        <dbReference type="EMBL" id="CCM62761.1"/>
    </source>
</evidence>
<proteinExistence type="predicted"/>
<dbReference type="Gene3D" id="1.20.1260.10">
    <property type="match status" value="1"/>
</dbReference>
<dbReference type="PROSITE" id="PS51318">
    <property type="entry name" value="TAT"/>
    <property type="match status" value="1"/>
</dbReference>
<dbReference type="PANTHER" id="PTHR36933:SF1">
    <property type="entry name" value="SLL0788 PROTEIN"/>
    <property type="match status" value="1"/>
</dbReference>
<evidence type="ECO:0000259" key="2">
    <source>
        <dbReference type="Pfam" id="PF03713"/>
    </source>
</evidence>
<feature type="region of interest" description="Disordered" evidence="1">
    <location>
        <begin position="1"/>
        <end position="37"/>
    </location>
</feature>
<reference evidence="3 4" key="1">
    <citation type="journal article" date="2013" name="ISME J.">
        <title>Metabolic model for the filamentous 'Candidatus Microthrix parvicella' based on genomic and metagenomic analyses.</title>
        <authorList>
            <person name="Jon McIlroy S."/>
            <person name="Kristiansen R."/>
            <person name="Albertsen M."/>
            <person name="Michael Karst S."/>
            <person name="Rossetti S."/>
            <person name="Lund Nielsen J."/>
            <person name="Tandoi V."/>
            <person name="James Seviour R."/>
            <person name="Nielsen P.H."/>
        </authorList>
    </citation>
    <scope>NUCLEOTIDE SEQUENCE [LARGE SCALE GENOMIC DNA]</scope>
    <source>
        <strain evidence="3 4">RN1</strain>
    </source>
</reference>
<gene>
    <name evidence="3" type="ORF">BN381_130319</name>
</gene>
<evidence type="ECO:0000313" key="4">
    <source>
        <dbReference type="Proteomes" id="UP000018291"/>
    </source>
</evidence>
<dbReference type="EMBL" id="CANL01000005">
    <property type="protein sequence ID" value="CCM62761.1"/>
    <property type="molecule type" value="Genomic_DNA"/>
</dbReference>
<dbReference type="InterPro" id="IPR005183">
    <property type="entry name" value="DUF305_CopM-like"/>
</dbReference>
<dbReference type="RefSeq" id="WP_012224441.1">
    <property type="nucleotide sequence ID" value="NZ_HG422565.1"/>
</dbReference>
<evidence type="ECO:0000256" key="1">
    <source>
        <dbReference type="SAM" id="MobiDB-lite"/>
    </source>
</evidence>
<dbReference type="HOGENOM" id="CLU_074343_0_0_11"/>
<dbReference type="InterPro" id="IPR012347">
    <property type="entry name" value="Ferritin-like"/>
</dbReference>
<dbReference type="Proteomes" id="UP000018291">
    <property type="component" value="Unassembled WGS sequence"/>
</dbReference>